<comment type="similarity">
    <text evidence="1">Belongs to the BicD family.</text>
</comment>
<evidence type="ECO:0000313" key="4">
    <source>
        <dbReference type="EMBL" id="GCC45504.1"/>
    </source>
</evidence>
<name>A0A401TS79_CHIPU</name>
<dbReference type="GO" id="GO:0008093">
    <property type="term" value="F:cytoskeletal anchor activity"/>
    <property type="evidence" value="ECO:0007669"/>
    <property type="project" value="InterPro"/>
</dbReference>
<accession>A0A401TS79</accession>
<keyword evidence="2" id="KW-0175">Coiled coil</keyword>
<dbReference type="GO" id="GO:0034452">
    <property type="term" value="F:dynactin binding"/>
    <property type="evidence" value="ECO:0007669"/>
    <property type="project" value="TreeGrafter"/>
</dbReference>
<evidence type="ECO:0000313" key="5">
    <source>
        <dbReference type="Proteomes" id="UP000287033"/>
    </source>
</evidence>
<organism evidence="4 5">
    <name type="scientific">Chiloscyllium punctatum</name>
    <name type="common">Brownbanded bambooshark</name>
    <name type="synonym">Hemiscyllium punctatum</name>
    <dbReference type="NCBI Taxonomy" id="137246"/>
    <lineage>
        <taxon>Eukaryota</taxon>
        <taxon>Metazoa</taxon>
        <taxon>Chordata</taxon>
        <taxon>Craniata</taxon>
        <taxon>Vertebrata</taxon>
        <taxon>Chondrichthyes</taxon>
        <taxon>Elasmobranchii</taxon>
        <taxon>Galeomorphii</taxon>
        <taxon>Galeoidea</taxon>
        <taxon>Orectolobiformes</taxon>
        <taxon>Hemiscylliidae</taxon>
        <taxon>Chiloscyllium</taxon>
    </lineage>
</organism>
<protein>
    <submittedName>
        <fullName evidence="4">Uncharacterized protein</fullName>
    </submittedName>
</protein>
<evidence type="ECO:0000256" key="2">
    <source>
        <dbReference type="ARBA" id="ARBA00023054"/>
    </source>
</evidence>
<sequence>SVVQAEEEKDSLVSSVAELRRRLEERPQAPGEPDDQEARRCQETVSELRRLRAELSELESRCAESEGRRAEERERAGRLQRELRQAAREASESRGGLARAHDELASLSEELALLYHRVCLRSNLTPSRVTLEHARALRTPPASGEGSPTADQQEGPGLLGLSAVIRSQIRHLQAAVEASRQRACLQLLSPGAERDKEALLDEVLKLRSLLSTKREQIATLRTVLKANKQVGPTHSLSRAHTLTLSGAHTHSLGRTHSLSRAHTPSLSGAHPLSLGRA</sequence>
<dbReference type="GO" id="GO:0070507">
    <property type="term" value="P:regulation of microtubule cytoskeleton organization"/>
    <property type="evidence" value="ECO:0007669"/>
    <property type="project" value="TreeGrafter"/>
</dbReference>
<feature type="region of interest" description="Disordered" evidence="3">
    <location>
        <begin position="56"/>
        <end position="96"/>
    </location>
</feature>
<feature type="region of interest" description="Disordered" evidence="3">
    <location>
        <begin position="1"/>
        <end position="43"/>
    </location>
</feature>
<comment type="caution">
    <text evidence="4">The sequence shown here is derived from an EMBL/GenBank/DDBJ whole genome shotgun (WGS) entry which is preliminary data.</text>
</comment>
<evidence type="ECO:0000256" key="1">
    <source>
        <dbReference type="ARBA" id="ARBA00010061"/>
    </source>
</evidence>
<feature type="compositionally biased region" description="Basic and acidic residues" evidence="3">
    <location>
        <begin position="56"/>
        <end position="92"/>
    </location>
</feature>
<dbReference type="PANTHER" id="PTHR31233">
    <property type="entry name" value="BICAUDAL D FAMILY MEMBER"/>
    <property type="match status" value="1"/>
</dbReference>
<dbReference type="InterPro" id="IPR018477">
    <property type="entry name" value="BICD"/>
</dbReference>
<feature type="non-terminal residue" evidence="4">
    <location>
        <position position="1"/>
    </location>
</feature>
<dbReference type="AlphaFoldDB" id="A0A401TS79"/>
<feature type="non-terminal residue" evidence="4">
    <location>
        <position position="277"/>
    </location>
</feature>
<reference evidence="4 5" key="1">
    <citation type="journal article" date="2018" name="Nat. Ecol. Evol.">
        <title>Shark genomes provide insights into elasmobranch evolution and the origin of vertebrates.</title>
        <authorList>
            <person name="Hara Y"/>
            <person name="Yamaguchi K"/>
            <person name="Onimaru K"/>
            <person name="Kadota M"/>
            <person name="Koyanagi M"/>
            <person name="Keeley SD"/>
            <person name="Tatsumi K"/>
            <person name="Tanaka K"/>
            <person name="Motone F"/>
            <person name="Kageyama Y"/>
            <person name="Nozu R"/>
            <person name="Adachi N"/>
            <person name="Nishimura O"/>
            <person name="Nakagawa R"/>
            <person name="Tanegashima C"/>
            <person name="Kiyatake I"/>
            <person name="Matsumoto R"/>
            <person name="Murakumo K"/>
            <person name="Nishida K"/>
            <person name="Terakita A"/>
            <person name="Kuratani S"/>
            <person name="Sato K"/>
            <person name="Hyodo S Kuraku.S."/>
        </authorList>
    </citation>
    <scope>NUCLEOTIDE SEQUENCE [LARGE SCALE GENOMIC DNA]</scope>
</reference>
<dbReference type="EMBL" id="BEZZ01163880">
    <property type="protein sequence ID" value="GCC45504.1"/>
    <property type="molecule type" value="Genomic_DNA"/>
</dbReference>
<evidence type="ECO:0000256" key="3">
    <source>
        <dbReference type="SAM" id="MobiDB-lite"/>
    </source>
</evidence>
<keyword evidence="5" id="KW-1185">Reference proteome</keyword>
<dbReference type="OMA" id="QARYLEC"/>
<dbReference type="Pfam" id="PF09730">
    <property type="entry name" value="BicD"/>
    <property type="match status" value="2"/>
</dbReference>
<feature type="region of interest" description="Disordered" evidence="3">
    <location>
        <begin position="252"/>
        <end position="277"/>
    </location>
</feature>
<dbReference type="STRING" id="137246.A0A401TS79"/>
<dbReference type="GO" id="GO:0072393">
    <property type="term" value="P:microtubule anchoring at microtubule organizing center"/>
    <property type="evidence" value="ECO:0007669"/>
    <property type="project" value="TreeGrafter"/>
</dbReference>
<gene>
    <name evidence="4" type="ORF">chiPu_0029699</name>
</gene>
<dbReference type="Proteomes" id="UP000287033">
    <property type="component" value="Unassembled WGS sequence"/>
</dbReference>
<dbReference type="OrthoDB" id="10069295at2759"/>
<dbReference type="GO" id="GO:0070840">
    <property type="term" value="F:dynein complex binding"/>
    <property type="evidence" value="ECO:0007669"/>
    <property type="project" value="InterPro"/>
</dbReference>
<dbReference type="GO" id="GO:0005829">
    <property type="term" value="C:cytosol"/>
    <property type="evidence" value="ECO:0007669"/>
    <property type="project" value="TreeGrafter"/>
</dbReference>
<dbReference type="PANTHER" id="PTHR31233:SF12">
    <property type="entry name" value="BICAUDAL D HOMOLOG 2-LIKE"/>
    <property type="match status" value="1"/>
</dbReference>
<feature type="compositionally biased region" description="Basic and acidic residues" evidence="3">
    <location>
        <begin position="18"/>
        <end position="27"/>
    </location>
</feature>
<proteinExistence type="inferred from homology"/>
<dbReference type="GO" id="GO:0005794">
    <property type="term" value="C:Golgi apparatus"/>
    <property type="evidence" value="ECO:0007669"/>
    <property type="project" value="TreeGrafter"/>
</dbReference>